<dbReference type="OrthoDB" id="346850at2759"/>
<gene>
    <name evidence="2" type="ORF">ETH_00015845</name>
</gene>
<dbReference type="GeneID" id="25252323"/>
<dbReference type="AlphaFoldDB" id="U6KMZ2"/>
<dbReference type="Gene3D" id="1.10.3110.10">
    <property type="entry name" value="protoporphyrinogen ix oxidase, domain 3"/>
    <property type="match status" value="1"/>
</dbReference>
<sequence length="926" mass="98758">MGFACSVLGGGLSGLATVFYLRQQQQLQHANIRLIEAREQLGGEYIQTEYADAGVLQLLLQRLQLPQADREGAAASGERNKEKRSEINAEKSEKLLPLVRQVLQDRLPTQHLSVAPGALRGSGQEDHFSTVFGNSIQMPTDLGNASLIPMEFGAGAPHLLAPGGGHVLRLLQQLLLPSQLVIARRQAASIFSLVRSSSSCKWLGQRGSWRAPLLRLRQRELATSQVSSSAAAAATATAAAQRGRSRPGLSRLNVLMALFAGIRESCLTKEAVRRRQATGGPNSPAARDMSVAAFAELHSCKAFSNAVLLPAFSACSYAGDAAELSAAAYFPRAWLLQQQYGSLLRGCLAERRLARKRGAQEKENSPCSSSTIDSRDGSFIDGGGRIFPVEGCRAFPKGHDAVQRVVTEGAGVFTPVGGMRQLVEALKKSIMSPSSQGPPVSVVLGSPVVRIEALPRAGAGEGKAAEVVCEDGARYPADVVICAMHPHCLGHILMPSECEDKVITSCATEKGAPQASACGAAGGSDTTQLSHAKHETSGLSTMAKFLTSLPCASWITVHAFGAHSSRRAFSLGRGCVYSPSQLDEKASPARPPFPSEAAARAAADEDIAEALKGLEESLQAARDAVIVAELQLPGNLFPHLQAAALAAAERFDRDAVAWATKAELLHVQASVRVQQIEALVNRMQHLLLPLQRLLHPHKSSGEQQEERAAGLLALGLLISSAEETVTRFLLREGIILASDRLVMCSRLLPLAELQWPVTIRHTQKSQNVAQPKQLLNLVKQFESLRDRQWGDFPVIHATLSELASESPPTQALKEKVLGQPVGQCTTASAASVGLEGDSAEPFSFADARLDFHKLRVRVAPWLQVVGASGSLSEWGPGARVKDAAILAHQIGRRFAAFPSADPECCADFISRLNGGWLDGAAGKIAK</sequence>
<dbReference type="Pfam" id="PF01593">
    <property type="entry name" value="Amino_oxidase"/>
    <property type="match status" value="1"/>
</dbReference>
<name>U6KMZ2_EIMTE</name>
<dbReference type="OMA" id="YITVHAF"/>
<proteinExistence type="predicted"/>
<reference evidence="2" key="2">
    <citation type="submission" date="2013-10" db="EMBL/GenBank/DDBJ databases">
        <authorList>
            <person name="Aslett M."/>
        </authorList>
    </citation>
    <scope>NUCLEOTIDE SEQUENCE [LARGE SCALE GENOMIC DNA]</scope>
    <source>
        <strain evidence="2">Houghton</strain>
    </source>
</reference>
<dbReference type="EMBL" id="HG674344">
    <property type="protein sequence ID" value="CDJ39356.1"/>
    <property type="molecule type" value="Genomic_DNA"/>
</dbReference>
<dbReference type="SUPFAM" id="SSF51905">
    <property type="entry name" value="FAD/NAD(P)-binding domain"/>
    <property type="match status" value="1"/>
</dbReference>
<dbReference type="PANTHER" id="PTHR42923">
    <property type="entry name" value="PROTOPORPHYRINOGEN OXIDASE"/>
    <property type="match status" value="1"/>
</dbReference>
<reference evidence="2" key="1">
    <citation type="submission" date="2013-10" db="EMBL/GenBank/DDBJ databases">
        <title>Genomic analysis of the causative agents of coccidiosis in chickens.</title>
        <authorList>
            <person name="Reid A.J."/>
            <person name="Blake D."/>
            <person name="Billington K."/>
            <person name="Browne H."/>
            <person name="Dunn M."/>
            <person name="Hung S."/>
            <person name="Kawahara F."/>
            <person name="Miranda-Saavedra D."/>
            <person name="Mourier T."/>
            <person name="Nagra H."/>
            <person name="Otto T.D."/>
            <person name="Rawlings N."/>
            <person name="Sanchez A."/>
            <person name="Sanders M."/>
            <person name="Subramaniam C."/>
            <person name="Tay Y."/>
            <person name="Dear P."/>
            <person name="Doerig C."/>
            <person name="Gruber A."/>
            <person name="Parkinson J."/>
            <person name="Shirley M."/>
            <person name="Wan K.L."/>
            <person name="Berriman M."/>
            <person name="Tomley F."/>
            <person name="Pain A."/>
        </authorList>
    </citation>
    <scope>NUCLEOTIDE SEQUENCE [LARGE SCALE GENOMIC DNA]</scope>
    <source>
        <strain evidence="2">Houghton</strain>
    </source>
</reference>
<dbReference type="GO" id="GO:0016491">
    <property type="term" value="F:oxidoreductase activity"/>
    <property type="evidence" value="ECO:0007669"/>
    <property type="project" value="InterPro"/>
</dbReference>
<evidence type="ECO:0000313" key="2">
    <source>
        <dbReference type="EMBL" id="CDJ39356.1"/>
    </source>
</evidence>
<evidence type="ECO:0000259" key="1">
    <source>
        <dbReference type="Pfam" id="PF01593"/>
    </source>
</evidence>
<accession>U6KMZ2</accession>
<dbReference type="VEuPathDB" id="ToxoDB:ETH2_0645300"/>
<dbReference type="PANTHER" id="PTHR42923:SF3">
    <property type="entry name" value="PROTOPORPHYRINOGEN OXIDASE"/>
    <property type="match status" value="1"/>
</dbReference>
<evidence type="ECO:0000313" key="3">
    <source>
        <dbReference type="Proteomes" id="UP000030747"/>
    </source>
</evidence>
<organism evidence="2 3">
    <name type="scientific">Eimeria tenella</name>
    <name type="common">Coccidian parasite</name>
    <dbReference type="NCBI Taxonomy" id="5802"/>
    <lineage>
        <taxon>Eukaryota</taxon>
        <taxon>Sar</taxon>
        <taxon>Alveolata</taxon>
        <taxon>Apicomplexa</taxon>
        <taxon>Conoidasida</taxon>
        <taxon>Coccidia</taxon>
        <taxon>Eucoccidiorida</taxon>
        <taxon>Eimeriorina</taxon>
        <taxon>Eimeriidae</taxon>
        <taxon>Eimeria</taxon>
    </lineage>
</organism>
<dbReference type="Gene3D" id="3.50.50.60">
    <property type="entry name" value="FAD/NAD(P)-binding domain"/>
    <property type="match status" value="2"/>
</dbReference>
<dbReference type="VEuPathDB" id="ToxoDB:ETH_00015845"/>
<dbReference type="InterPro" id="IPR036188">
    <property type="entry name" value="FAD/NAD-bd_sf"/>
</dbReference>
<dbReference type="InterPro" id="IPR050464">
    <property type="entry name" value="Zeta_carotene_desat/Oxidored"/>
</dbReference>
<dbReference type="InterPro" id="IPR002937">
    <property type="entry name" value="Amino_oxidase"/>
</dbReference>
<feature type="domain" description="Amine oxidase" evidence="1">
    <location>
        <begin position="282"/>
        <end position="492"/>
    </location>
</feature>
<dbReference type="RefSeq" id="XP_013230111.1">
    <property type="nucleotide sequence ID" value="XM_013374657.1"/>
</dbReference>
<dbReference type="Pfam" id="PF13450">
    <property type="entry name" value="NAD_binding_8"/>
    <property type="match status" value="1"/>
</dbReference>
<dbReference type="Proteomes" id="UP000030747">
    <property type="component" value="Unassembled WGS sequence"/>
</dbReference>
<protein>
    <recommendedName>
        <fullName evidence="1">Amine oxidase domain-containing protein</fullName>
    </recommendedName>
</protein>
<keyword evidence="3" id="KW-1185">Reference proteome</keyword>